<feature type="compositionally biased region" description="Polar residues" evidence="1">
    <location>
        <begin position="8"/>
        <end position="22"/>
    </location>
</feature>
<gene>
    <name evidence="2" type="ORF">FD754_015254</name>
</gene>
<protein>
    <submittedName>
        <fullName evidence="2">Uncharacterized protein</fullName>
    </submittedName>
</protein>
<dbReference type="EMBL" id="VCEA01000002">
    <property type="protein sequence ID" value="KAB0350397.1"/>
    <property type="molecule type" value="Genomic_DNA"/>
</dbReference>
<evidence type="ECO:0000256" key="1">
    <source>
        <dbReference type="SAM" id="MobiDB-lite"/>
    </source>
</evidence>
<name>A0A5N3VM95_MUNMU</name>
<dbReference type="AlphaFoldDB" id="A0A5N3VM95"/>
<evidence type="ECO:0000313" key="3">
    <source>
        <dbReference type="Proteomes" id="UP000326458"/>
    </source>
</evidence>
<feature type="compositionally biased region" description="Polar residues" evidence="1">
    <location>
        <begin position="38"/>
        <end position="74"/>
    </location>
</feature>
<proteinExistence type="predicted"/>
<accession>A0A5N3VM95</accession>
<dbReference type="Proteomes" id="UP000326458">
    <property type="component" value="Unassembled WGS sequence"/>
</dbReference>
<reference evidence="2 3" key="1">
    <citation type="submission" date="2019-06" db="EMBL/GenBank/DDBJ databases">
        <title>Discovery of a novel chromosome fission-fusion reversal in muntjac.</title>
        <authorList>
            <person name="Mudd A.B."/>
            <person name="Bredeson J.V."/>
            <person name="Baum R."/>
            <person name="Hockemeyer D."/>
            <person name="Rokhsar D.S."/>
        </authorList>
    </citation>
    <scope>NUCLEOTIDE SEQUENCE [LARGE SCALE GENOMIC DNA]</scope>
    <source>
        <strain evidence="2">UTSW_UCB_Mm</strain>
        <tissue evidence="2">Fibroblast cell line</tissue>
    </source>
</reference>
<organism evidence="2 3">
    <name type="scientific">Muntiacus muntjak</name>
    <name type="common">Barking deer</name>
    <name type="synonym">Indian muntjac</name>
    <dbReference type="NCBI Taxonomy" id="9888"/>
    <lineage>
        <taxon>Eukaryota</taxon>
        <taxon>Metazoa</taxon>
        <taxon>Chordata</taxon>
        <taxon>Craniata</taxon>
        <taxon>Vertebrata</taxon>
        <taxon>Euteleostomi</taxon>
        <taxon>Mammalia</taxon>
        <taxon>Eutheria</taxon>
        <taxon>Laurasiatheria</taxon>
        <taxon>Artiodactyla</taxon>
        <taxon>Ruminantia</taxon>
        <taxon>Pecora</taxon>
        <taxon>Cervidae</taxon>
        <taxon>Muntiacinae</taxon>
        <taxon>Muntiacus</taxon>
    </lineage>
</organism>
<comment type="caution">
    <text evidence="2">The sequence shown here is derived from an EMBL/GenBank/DDBJ whole genome shotgun (WGS) entry which is preliminary data.</text>
</comment>
<keyword evidence="3" id="KW-1185">Reference proteome</keyword>
<sequence length="95" mass="9711">MVPRLKPGQNSCRDSDSESASGESKGFHRSSSRERLSDTCSNHSPAPSASARHGTTSALLGFTGNESACNTGNPSLIPGSGRSPGEGIGSSLQYS</sequence>
<evidence type="ECO:0000313" key="2">
    <source>
        <dbReference type="EMBL" id="KAB0350397.1"/>
    </source>
</evidence>
<feature type="region of interest" description="Disordered" evidence="1">
    <location>
        <begin position="1"/>
        <end position="95"/>
    </location>
</feature>